<dbReference type="Gene3D" id="3.20.20.70">
    <property type="entry name" value="Aldolase class I"/>
    <property type="match status" value="1"/>
</dbReference>
<evidence type="ECO:0000256" key="6">
    <source>
        <dbReference type="PIRSR" id="PIRSR001365-2"/>
    </source>
</evidence>
<dbReference type="PIRSF" id="PIRSF001365">
    <property type="entry name" value="DHDPS"/>
    <property type="match status" value="1"/>
</dbReference>
<dbReference type="InterPro" id="IPR020625">
    <property type="entry name" value="Schiff_base-form_aldolases_AS"/>
</dbReference>
<dbReference type="STRING" id="1963862.B4O97_01520"/>
<dbReference type="InterPro" id="IPR002220">
    <property type="entry name" value="DapA-like"/>
</dbReference>
<dbReference type="PANTHER" id="PTHR12128">
    <property type="entry name" value="DIHYDRODIPICOLINATE SYNTHASE"/>
    <property type="match status" value="1"/>
</dbReference>
<organism evidence="7 8">
    <name type="scientific">Marispirochaeta aestuarii</name>
    <dbReference type="NCBI Taxonomy" id="1963862"/>
    <lineage>
        <taxon>Bacteria</taxon>
        <taxon>Pseudomonadati</taxon>
        <taxon>Spirochaetota</taxon>
        <taxon>Spirochaetia</taxon>
        <taxon>Spirochaetales</taxon>
        <taxon>Spirochaetaceae</taxon>
        <taxon>Marispirochaeta</taxon>
    </lineage>
</organism>
<dbReference type="OrthoDB" id="9782828at2"/>
<evidence type="ECO:0000256" key="5">
    <source>
        <dbReference type="PIRSR" id="PIRSR001365-1"/>
    </source>
</evidence>
<proteinExistence type="inferred from homology"/>
<comment type="similarity">
    <text evidence="1 4">Belongs to the DapA family.</text>
</comment>
<dbReference type="SUPFAM" id="SSF51569">
    <property type="entry name" value="Aldolase"/>
    <property type="match status" value="1"/>
</dbReference>
<evidence type="ECO:0000256" key="4">
    <source>
        <dbReference type="PIRNR" id="PIRNR001365"/>
    </source>
</evidence>
<dbReference type="SMART" id="SM01130">
    <property type="entry name" value="DHDPS"/>
    <property type="match status" value="1"/>
</dbReference>
<evidence type="ECO:0000313" key="8">
    <source>
        <dbReference type="Proteomes" id="UP000192343"/>
    </source>
</evidence>
<evidence type="ECO:0000256" key="1">
    <source>
        <dbReference type="ARBA" id="ARBA00007592"/>
    </source>
</evidence>
<sequence length="300" mass="32385">MDYASRLNGVFPPCATVFEAGTEEVAFDRIRGNLEKYNSTDIRGFMPLGTNGEFRSLTDEESVKVIRVYAKYRDPSKTILAGAGRESAKATIEIIKLYADLGVDFASLLPPHYFTSAMTDDALVRYYTSVADASPVPVLLYNIPKYAGGVVISTDLIRRVAEHPNIAGMKDTSSEPIVPYIDAVPRGSNFYILAGTINKFYEGLKHGAVGGVLSIADYLPEKCCELQRLHEAGKADEAASFDVWIRKLSSNAAGKYGVLGVKAAMDIMGYAGGAPRLPLAPLTDEQKAGLRAALEAEGMV</sequence>
<dbReference type="EMBL" id="MWQY01000002">
    <property type="protein sequence ID" value="ORC37709.1"/>
    <property type="molecule type" value="Genomic_DNA"/>
</dbReference>
<feature type="active site" description="Schiff-base intermediate with substrate" evidence="5">
    <location>
        <position position="170"/>
    </location>
</feature>
<keyword evidence="8" id="KW-1185">Reference proteome</keyword>
<dbReference type="PRINTS" id="PR00146">
    <property type="entry name" value="DHPICSNTHASE"/>
</dbReference>
<dbReference type="Pfam" id="PF00701">
    <property type="entry name" value="DHDPS"/>
    <property type="match status" value="1"/>
</dbReference>
<dbReference type="AlphaFoldDB" id="A0A1Y1S1V8"/>
<dbReference type="CDD" id="cd00408">
    <property type="entry name" value="DHDPS-like"/>
    <property type="match status" value="1"/>
</dbReference>
<dbReference type="PROSITE" id="PS00666">
    <property type="entry name" value="DHDPS_2"/>
    <property type="match status" value="1"/>
</dbReference>
<comment type="caution">
    <text evidence="7">The sequence shown here is derived from an EMBL/GenBank/DDBJ whole genome shotgun (WGS) entry which is preliminary data.</text>
</comment>
<protein>
    <submittedName>
        <fullName evidence="7">Dihydrodipicolinate synthase family protein</fullName>
    </submittedName>
</protein>
<keyword evidence="2 4" id="KW-0456">Lyase</keyword>
<dbReference type="GO" id="GO:0044281">
    <property type="term" value="P:small molecule metabolic process"/>
    <property type="evidence" value="ECO:0007669"/>
    <property type="project" value="UniProtKB-ARBA"/>
</dbReference>
<dbReference type="Proteomes" id="UP000192343">
    <property type="component" value="Unassembled WGS sequence"/>
</dbReference>
<accession>A0A1Y1S1V8</accession>
<feature type="active site" description="Proton donor/acceptor" evidence="5">
    <location>
        <position position="141"/>
    </location>
</feature>
<dbReference type="PANTHER" id="PTHR12128:SF66">
    <property type="entry name" value="4-HYDROXY-2-OXOGLUTARATE ALDOLASE, MITOCHONDRIAL"/>
    <property type="match status" value="1"/>
</dbReference>
<keyword evidence="3" id="KW-0704">Schiff base</keyword>
<dbReference type="InterPro" id="IPR013785">
    <property type="entry name" value="Aldolase_TIM"/>
</dbReference>
<feature type="binding site" evidence="6">
    <location>
        <position position="212"/>
    </location>
    <ligand>
        <name>pyruvate</name>
        <dbReference type="ChEBI" id="CHEBI:15361"/>
    </ligand>
</feature>
<evidence type="ECO:0000313" key="7">
    <source>
        <dbReference type="EMBL" id="ORC37709.1"/>
    </source>
</evidence>
<reference evidence="7 8" key="1">
    <citation type="submission" date="2017-03" db="EMBL/GenBank/DDBJ databases">
        <title>Draft Genome sequence of Marispirochaeta sp. strain JC444.</title>
        <authorList>
            <person name="Shivani Y."/>
            <person name="Subhash Y."/>
            <person name="Sasikala C."/>
            <person name="Ramana C."/>
        </authorList>
    </citation>
    <scope>NUCLEOTIDE SEQUENCE [LARGE SCALE GENOMIC DNA]</scope>
    <source>
        <strain evidence="7 8">JC444</strain>
    </source>
</reference>
<evidence type="ECO:0000256" key="3">
    <source>
        <dbReference type="ARBA" id="ARBA00023270"/>
    </source>
</evidence>
<dbReference type="GO" id="GO:0008840">
    <property type="term" value="F:4-hydroxy-tetrahydrodipicolinate synthase activity"/>
    <property type="evidence" value="ECO:0007669"/>
    <property type="project" value="TreeGrafter"/>
</dbReference>
<dbReference type="RefSeq" id="WP_083047633.1">
    <property type="nucleotide sequence ID" value="NZ_MWQY01000002.1"/>
</dbReference>
<gene>
    <name evidence="7" type="ORF">B4O97_01520</name>
</gene>
<name>A0A1Y1S1V8_9SPIO</name>
<evidence type="ECO:0000256" key="2">
    <source>
        <dbReference type="ARBA" id="ARBA00023239"/>
    </source>
</evidence>